<name>A0ABP7W0L0_9BACI</name>
<keyword evidence="2" id="KW-1133">Transmembrane helix</keyword>
<keyword evidence="2" id="KW-0812">Transmembrane</keyword>
<evidence type="ECO:0000313" key="3">
    <source>
        <dbReference type="EMBL" id="GAA4078557.1"/>
    </source>
</evidence>
<keyword evidence="2" id="KW-0472">Membrane</keyword>
<comment type="caution">
    <text evidence="3">The sequence shown here is derived from an EMBL/GenBank/DDBJ whole genome shotgun (WGS) entry which is preliminary data.</text>
</comment>
<dbReference type="NCBIfam" id="TIGR01076">
    <property type="entry name" value="sortase_fam"/>
    <property type="match status" value="1"/>
</dbReference>
<dbReference type="Pfam" id="PF04203">
    <property type="entry name" value="Sortase"/>
    <property type="match status" value="1"/>
</dbReference>
<dbReference type="Gene3D" id="2.40.260.10">
    <property type="entry name" value="Sortase"/>
    <property type="match status" value="1"/>
</dbReference>
<protein>
    <recommendedName>
        <fullName evidence="5">Class C sortase</fullName>
    </recommendedName>
</protein>
<keyword evidence="1" id="KW-0378">Hydrolase</keyword>
<proteinExistence type="predicted"/>
<feature type="transmembrane region" description="Helical" evidence="2">
    <location>
        <begin position="6"/>
        <end position="24"/>
    </location>
</feature>
<dbReference type="SUPFAM" id="SSF63817">
    <property type="entry name" value="Sortase"/>
    <property type="match status" value="1"/>
</dbReference>
<evidence type="ECO:0000256" key="1">
    <source>
        <dbReference type="ARBA" id="ARBA00022801"/>
    </source>
</evidence>
<dbReference type="Proteomes" id="UP001501734">
    <property type="component" value="Unassembled WGS sequence"/>
</dbReference>
<reference evidence="4" key="1">
    <citation type="journal article" date="2019" name="Int. J. Syst. Evol. Microbiol.">
        <title>The Global Catalogue of Microorganisms (GCM) 10K type strain sequencing project: providing services to taxonomists for standard genome sequencing and annotation.</title>
        <authorList>
            <consortium name="The Broad Institute Genomics Platform"/>
            <consortium name="The Broad Institute Genome Sequencing Center for Infectious Disease"/>
            <person name="Wu L."/>
            <person name="Ma J."/>
        </authorList>
    </citation>
    <scope>NUCLEOTIDE SEQUENCE [LARGE SCALE GENOMIC DNA]</scope>
    <source>
        <strain evidence="4">JCM 17250</strain>
    </source>
</reference>
<dbReference type="CDD" id="cd05827">
    <property type="entry name" value="Sortase_C"/>
    <property type="match status" value="1"/>
</dbReference>
<evidence type="ECO:0000313" key="4">
    <source>
        <dbReference type="Proteomes" id="UP001501734"/>
    </source>
</evidence>
<dbReference type="InterPro" id="IPR042002">
    <property type="entry name" value="Sortase_C"/>
</dbReference>
<dbReference type="RefSeq" id="WP_344913482.1">
    <property type="nucleotide sequence ID" value="NZ_BAABDL010000132.1"/>
</dbReference>
<gene>
    <name evidence="3" type="ORF">GCM10022410_23760</name>
</gene>
<sequence length="191" mass="21647">MGYKKILMLIIFLIGLSLVLYPMVSKKYYQAHLNEVVASFNEGYEKAFLEKDSEIDDSIFATIEIPKINLHLPIYYGASNEILSNGIGLIENMHESIGGPSTHSILAGHSGIASKELFTNVHKLEIGDIFKINMRDDQLEYSVIDNQKIKVTETEYLEAQKDRDLVTLLTCPTFDSKNYRIIVIGERINDD</sequence>
<dbReference type="InterPro" id="IPR023365">
    <property type="entry name" value="Sortase_dom-sf"/>
</dbReference>
<accession>A0ABP7W0L0</accession>
<dbReference type="EMBL" id="BAABDL010000132">
    <property type="protein sequence ID" value="GAA4078557.1"/>
    <property type="molecule type" value="Genomic_DNA"/>
</dbReference>
<organism evidence="3 4">
    <name type="scientific">Amphibacillus indicireducens</name>
    <dbReference type="NCBI Taxonomy" id="1076330"/>
    <lineage>
        <taxon>Bacteria</taxon>
        <taxon>Bacillati</taxon>
        <taxon>Bacillota</taxon>
        <taxon>Bacilli</taxon>
        <taxon>Bacillales</taxon>
        <taxon>Bacillaceae</taxon>
        <taxon>Amphibacillus</taxon>
    </lineage>
</organism>
<evidence type="ECO:0000256" key="2">
    <source>
        <dbReference type="SAM" id="Phobius"/>
    </source>
</evidence>
<keyword evidence="4" id="KW-1185">Reference proteome</keyword>
<evidence type="ECO:0008006" key="5">
    <source>
        <dbReference type="Google" id="ProtNLM"/>
    </source>
</evidence>
<dbReference type="InterPro" id="IPR005754">
    <property type="entry name" value="Sortase"/>
</dbReference>